<protein>
    <submittedName>
        <fullName evidence="2">Uncharacterized protein</fullName>
    </submittedName>
</protein>
<keyword evidence="1" id="KW-0812">Transmembrane</keyword>
<dbReference type="PATRIC" id="fig|66876.3.peg.660"/>
<dbReference type="AlphaFoldDB" id="A0A0N0H4I6"/>
<dbReference type="Proteomes" id="UP000037982">
    <property type="component" value="Unassembled WGS sequence"/>
</dbReference>
<proteinExistence type="predicted"/>
<name>A0A0N0H4I6_9ACTN</name>
<sequence>MSDHKPGGSSWRDGERRGGVRRSRLVWVEAALMGVSVLLLVAVVFRYLKAREAGLYSGTTITIPHETVGGGGAGTFPGSPGVTHPPADTPHPASTPTPTVTVTEFVQVPPKGGAPELMAAIAAVVSAEFGGATFFAGVRREERKRALRDRPGPPARES</sequence>
<organism evidence="2 3">
    <name type="scientific">Streptomyces chattanoogensis</name>
    <dbReference type="NCBI Taxonomy" id="66876"/>
    <lineage>
        <taxon>Bacteria</taxon>
        <taxon>Bacillati</taxon>
        <taxon>Actinomycetota</taxon>
        <taxon>Actinomycetes</taxon>
        <taxon>Kitasatosporales</taxon>
        <taxon>Streptomycetaceae</taxon>
        <taxon>Streptomyces</taxon>
    </lineage>
</organism>
<evidence type="ECO:0000313" key="3">
    <source>
        <dbReference type="Proteomes" id="UP000037982"/>
    </source>
</evidence>
<keyword evidence="1" id="KW-0472">Membrane</keyword>
<accession>A0A0N0H4I6</accession>
<evidence type="ECO:0000313" key="2">
    <source>
        <dbReference type="EMBL" id="KPC67162.1"/>
    </source>
</evidence>
<gene>
    <name evidence="2" type="ORF">ADL29_03150</name>
</gene>
<feature type="transmembrane region" description="Helical" evidence="1">
    <location>
        <begin position="25"/>
        <end position="48"/>
    </location>
</feature>
<evidence type="ECO:0000256" key="1">
    <source>
        <dbReference type="SAM" id="Phobius"/>
    </source>
</evidence>
<reference evidence="3" key="1">
    <citation type="submission" date="2015-07" db="EMBL/GenBank/DDBJ databases">
        <authorList>
            <person name="Ju K.-S."/>
            <person name="Doroghazi J.R."/>
            <person name="Metcalf W.W."/>
        </authorList>
    </citation>
    <scope>NUCLEOTIDE SEQUENCE [LARGE SCALE GENOMIC DNA]</scope>
    <source>
        <strain evidence="3">NRRL ISP-5002</strain>
    </source>
</reference>
<dbReference type="EMBL" id="LGKG01000001">
    <property type="protein sequence ID" value="KPC67162.1"/>
    <property type="molecule type" value="Genomic_DNA"/>
</dbReference>
<keyword evidence="3" id="KW-1185">Reference proteome</keyword>
<keyword evidence="1" id="KW-1133">Transmembrane helix</keyword>
<feature type="transmembrane region" description="Helical" evidence="1">
    <location>
        <begin position="117"/>
        <end position="138"/>
    </location>
</feature>
<dbReference type="RefSeq" id="WP_053922173.1">
    <property type="nucleotide sequence ID" value="NZ_LGKG01000001.1"/>
</dbReference>
<comment type="caution">
    <text evidence="2">The sequence shown here is derived from an EMBL/GenBank/DDBJ whole genome shotgun (WGS) entry which is preliminary data.</text>
</comment>